<gene>
    <name evidence="1" type="ORF">P7228_05720</name>
</gene>
<sequence length="315" mass="34153">MTLVLSFACHGIAVQVADRLVSQQRGRAISPLDQIANKLLIYRARDAIVSMGYAGQAFIGEIPTDEWIAQLLSGEPNVRGPDDSGGVRMGRTANNWDIGKAVRAIGEQLPPCIAAGQTIYISVVGHQFNRHGMVRPLLYELTLRRDQVDKFYQSPRHWRAGAGCVSSIGVEIGDQERERILTHLCDAAPQLTHDEIAEFLTATIRKHEQPGVGPHTSAVIIPLPGSAPVRSKFFANAPHHILIRSPQTDLRLETGYSPWVIGPGLIKPPTADVGGMIFDAGGIEIACEGGPPPTRGILGAMGSVDRFKLPPHLRR</sequence>
<keyword evidence="2" id="KW-1185">Reference proteome</keyword>
<dbReference type="EMBL" id="CP121106">
    <property type="protein sequence ID" value="WFL78562.1"/>
    <property type="molecule type" value="Genomic_DNA"/>
</dbReference>
<evidence type="ECO:0000313" key="1">
    <source>
        <dbReference type="EMBL" id="WFL78562.1"/>
    </source>
</evidence>
<reference evidence="1 2" key="1">
    <citation type="submission" date="2023-03" db="EMBL/GenBank/DDBJ databases">
        <title>Altererythrobacter sp. CAU 1644 isolated from sand.</title>
        <authorList>
            <person name="Kim W."/>
        </authorList>
    </citation>
    <scope>NUCLEOTIDE SEQUENCE [LARGE SCALE GENOMIC DNA]</scope>
    <source>
        <strain evidence="1 2">CAU 1644</strain>
    </source>
</reference>
<evidence type="ECO:0000313" key="2">
    <source>
        <dbReference type="Proteomes" id="UP001215827"/>
    </source>
</evidence>
<dbReference type="Proteomes" id="UP001215827">
    <property type="component" value="Chromosome"/>
</dbReference>
<proteinExistence type="predicted"/>
<protein>
    <submittedName>
        <fullName evidence="1">Uncharacterized protein</fullName>
    </submittedName>
</protein>
<accession>A0ABY8FUZ9</accession>
<dbReference type="RefSeq" id="WP_278017252.1">
    <property type="nucleotide sequence ID" value="NZ_CP121106.1"/>
</dbReference>
<organism evidence="1 2">
    <name type="scientific">Altererythrobacter arenosus</name>
    <dbReference type="NCBI Taxonomy" id="3032592"/>
    <lineage>
        <taxon>Bacteria</taxon>
        <taxon>Pseudomonadati</taxon>
        <taxon>Pseudomonadota</taxon>
        <taxon>Alphaproteobacteria</taxon>
        <taxon>Sphingomonadales</taxon>
        <taxon>Erythrobacteraceae</taxon>
        <taxon>Altererythrobacter</taxon>
    </lineage>
</organism>
<name>A0ABY8FUZ9_9SPHN</name>